<keyword evidence="1" id="KW-0472">Membrane</keyword>
<keyword evidence="1" id="KW-0812">Transmembrane</keyword>
<dbReference type="RefSeq" id="WP_330146011.1">
    <property type="nucleotide sequence ID" value="NZ_JAZDQU010000002.1"/>
</dbReference>
<reference evidence="2 3" key="1">
    <citation type="submission" date="2024-01" db="EMBL/GenBank/DDBJ databases">
        <title>Pedobacter sp. nov., isolated from oil-contaminated soil.</title>
        <authorList>
            <person name="Le N.T.T."/>
        </authorList>
    </citation>
    <scope>NUCLEOTIDE SEQUENCE [LARGE SCALE GENOMIC DNA]</scope>
    <source>
        <strain evidence="2 3">VNH31</strain>
    </source>
</reference>
<accession>A0ABU7H1L0</accession>
<proteinExistence type="predicted"/>
<protein>
    <recommendedName>
        <fullName evidence="4">Anti-sigma factor</fullName>
    </recommendedName>
</protein>
<evidence type="ECO:0000313" key="3">
    <source>
        <dbReference type="Proteomes" id="UP001337681"/>
    </source>
</evidence>
<gene>
    <name evidence="2" type="ORF">VRU49_06695</name>
</gene>
<dbReference type="Proteomes" id="UP001337681">
    <property type="component" value="Unassembled WGS sequence"/>
</dbReference>
<keyword evidence="1" id="KW-1133">Transmembrane helix</keyword>
<comment type="caution">
    <text evidence="2">The sequence shown here is derived from an EMBL/GenBank/DDBJ whole genome shotgun (WGS) entry which is preliminary data.</text>
</comment>
<evidence type="ECO:0000256" key="1">
    <source>
        <dbReference type="SAM" id="Phobius"/>
    </source>
</evidence>
<evidence type="ECO:0008006" key="4">
    <source>
        <dbReference type="Google" id="ProtNLM"/>
    </source>
</evidence>
<evidence type="ECO:0000313" key="2">
    <source>
        <dbReference type="EMBL" id="MEE1885108.1"/>
    </source>
</evidence>
<sequence length="236" mass="26438">MQPIQDKELDQIFKNVFKNAEIEPSKDLWDKINPENKKGKNVKKLSLLWMAAASIVALITINLLFKEDKIQLSSGNDQQNITEIKPNIPELEEPTKNDVIDLPVLSSEVVRSDVKTQIKTEVIPAAKTQEIVEVLPKQKIESEIVLAQQNTIELPVNSTNEVVFAQANTEVIALNDKPEEDGPANNAIRNVGDLVNFVVGKIDKREQKAIKFKTEDDESSIIGINIGFLKFNSKKK</sequence>
<dbReference type="EMBL" id="JAZDQU010000002">
    <property type="protein sequence ID" value="MEE1885108.1"/>
    <property type="molecule type" value="Genomic_DNA"/>
</dbReference>
<name>A0ABU7H1L0_9SPHI</name>
<feature type="transmembrane region" description="Helical" evidence="1">
    <location>
        <begin position="47"/>
        <end position="65"/>
    </location>
</feature>
<keyword evidence="3" id="KW-1185">Reference proteome</keyword>
<organism evidence="2 3">
    <name type="scientific">Pedobacter flavus</name>
    <dbReference type="NCBI Taxonomy" id="3113906"/>
    <lineage>
        <taxon>Bacteria</taxon>
        <taxon>Pseudomonadati</taxon>
        <taxon>Bacteroidota</taxon>
        <taxon>Sphingobacteriia</taxon>
        <taxon>Sphingobacteriales</taxon>
        <taxon>Sphingobacteriaceae</taxon>
        <taxon>Pedobacter</taxon>
    </lineage>
</organism>